<dbReference type="Proteomes" id="UP000215459">
    <property type="component" value="Unassembled WGS sequence"/>
</dbReference>
<sequence>MTLDELATILKSTGYPVAYSHFISDNVPPPPFITYQVDDSANFFADNRVYKKISNISIELYTDKKDLDAEAALESALDANHLVYETTEVWIEAEKLFQKIYEIGVV</sequence>
<evidence type="ECO:0008006" key="3">
    <source>
        <dbReference type="Google" id="ProtNLM"/>
    </source>
</evidence>
<protein>
    <recommendedName>
        <fullName evidence="3">Prophage pi2 protein 38</fullName>
    </recommendedName>
</protein>
<evidence type="ECO:0000313" key="2">
    <source>
        <dbReference type="Proteomes" id="UP000215459"/>
    </source>
</evidence>
<gene>
    <name evidence="1" type="ORF">CHM34_18165</name>
</gene>
<name>A0A235B1A9_9BACL</name>
<proteinExistence type="predicted"/>
<keyword evidence="2" id="KW-1185">Reference proteome</keyword>
<accession>A0A235B1A9</accession>
<organism evidence="1 2">
    <name type="scientific">Paludifilum halophilum</name>
    <dbReference type="NCBI Taxonomy" id="1642702"/>
    <lineage>
        <taxon>Bacteria</taxon>
        <taxon>Bacillati</taxon>
        <taxon>Bacillota</taxon>
        <taxon>Bacilli</taxon>
        <taxon>Bacillales</taxon>
        <taxon>Thermoactinomycetaceae</taxon>
        <taxon>Paludifilum</taxon>
    </lineage>
</organism>
<dbReference type="OrthoDB" id="2061576at2"/>
<reference evidence="1 2" key="1">
    <citation type="submission" date="2017-07" db="EMBL/GenBank/DDBJ databases">
        <title>The genome sequence of Paludifilum halophilum highlights mechanisms for microbial adaptation to high salt environemnts.</title>
        <authorList>
            <person name="Belbahri L."/>
        </authorList>
    </citation>
    <scope>NUCLEOTIDE SEQUENCE [LARGE SCALE GENOMIC DNA]</scope>
    <source>
        <strain evidence="1 2">DSM 102817</strain>
    </source>
</reference>
<evidence type="ECO:0000313" key="1">
    <source>
        <dbReference type="EMBL" id="OYD06088.1"/>
    </source>
</evidence>
<dbReference type="RefSeq" id="WP_094266025.1">
    <property type="nucleotide sequence ID" value="NZ_NOWF01000024.1"/>
</dbReference>
<comment type="caution">
    <text evidence="1">The sequence shown here is derived from an EMBL/GenBank/DDBJ whole genome shotgun (WGS) entry which is preliminary data.</text>
</comment>
<dbReference type="AlphaFoldDB" id="A0A235B1A9"/>
<dbReference type="EMBL" id="NOWF01000024">
    <property type="protein sequence ID" value="OYD06088.1"/>
    <property type="molecule type" value="Genomic_DNA"/>
</dbReference>